<dbReference type="PANTHER" id="PTHR43369:SF2">
    <property type="entry name" value="PHOSPHORIBOSYLGLYCINAMIDE FORMYLTRANSFERASE"/>
    <property type="match status" value="1"/>
</dbReference>
<dbReference type="HAMAP" id="MF_01930">
    <property type="entry name" value="PurN"/>
    <property type="match status" value="1"/>
</dbReference>
<comment type="similarity">
    <text evidence="4">Belongs to the GART family.</text>
</comment>
<dbReference type="EC" id="2.1.2.2" evidence="4"/>
<organism evidence="6 7">
    <name type="scientific">Geomonas propionica</name>
    <dbReference type="NCBI Taxonomy" id="2798582"/>
    <lineage>
        <taxon>Bacteria</taxon>
        <taxon>Pseudomonadati</taxon>
        <taxon>Thermodesulfobacteriota</taxon>
        <taxon>Desulfuromonadia</taxon>
        <taxon>Geobacterales</taxon>
        <taxon>Geobacteraceae</taxon>
        <taxon>Geomonas</taxon>
    </lineage>
</organism>
<proteinExistence type="inferred from homology"/>
<keyword evidence="2 4" id="KW-0808">Transferase</keyword>
<name>A0ABS0YQ37_9BACT</name>
<comment type="caution">
    <text evidence="6">The sequence shown here is derived from an EMBL/GenBank/DDBJ whole genome shotgun (WGS) entry which is preliminary data.</text>
</comment>
<dbReference type="InterPro" id="IPR036477">
    <property type="entry name" value="Formyl_transf_N_sf"/>
</dbReference>
<evidence type="ECO:0000256" key="4">
    <source>
        <dbReference type="HAMAP-Rule" id="MF_01930"/>
    </source>
</evidence>
<reference evidence="6 7" key="1">
    <citation type="submission" date="2020-12" db="EMBL/GenBank/DDBJ databases">
        <title>Geomonas sp. Red259, isolated from paddy soil.</title>
        <authorList>
            <person name="Xu Z."/>
            <person name="Zhang Z."/>
            <person name="Masuda Y."/>
            <person name="Itoh H."/>
            <person name="Senoo K."/>
        </authorList>
    </citation>
    <scope>NUCLEOTIDE SEQUENCE [LARGE SCALE GENOMIC DNA]</scope>
    <source>
        <strain evidence="6 7">Red259</strain>
    </source>
</reference>
<evidence type="ECO:0000259" key="5">
    <source>
        <dbReference type="Pfam" id="PF00551"/>
    </source>
</evidence>
<dbReference type="PANTHER" id="PTHR43369">
    <property type="entry name" value="PHOSPHORIBOSYLGLYCINAMIDE FORMYLTRANSFERASE"/>
    <property type="match status" value="1"/>
</dbReference>
<gene>
    <name evidence="4" type="primary">purN</name>
    <name evidence="6" type="ORF">JFN90_08100</name>
</gene>
<dbReference type="Proteomes" id="UP000641025">
    <property type="component" value="Unassembled WGS sequence"/>
</dbReference>
<keyword evidence="7" id="KW-1185">Reference proteome</keyword>
<feature type="site" description="Raises pKa of active site His" evidence="4">
    <location>
        <position position="148"/>
    </location>
</feature>
<dbReference type="NCBIfam" id="TIGR00639">
    <property type="entry name" value="PurN"/>
    <property type="match status" value="1"/>
</dbReference>
<dbReference type="RefSeq" id="WP_199394613.1">
    <property type="nucleotide sequence ID" value="NZ_JAEMHK010000005.1"/>
</dbReference>
<evidence type="ECO:0000313" key="7">
    <source>
        <dbReference type="Proteomes" id="UP000641025"/>
    </source>
</evidence>
<comment type="pathway">
    <text evidence="1 4">Purine metabolism; IMP biosynthesis via de novo pathway; N(2)-formyl-N(1)-(5-phospho-D-ribosyl)glycinamide from N(1)-(5-phospho-D-ribosyl)glycinamide (10-formyl THF route): step 1/1.</text>
</comment>
<feature type="binding site" evidence="4">
    <location>
        <begin position="93"/>
        <end position="96"/>
    </location>
    <ligand>
        <name>(6R)-10-formyltetrahydrofolate</name>
        <dbReference type="ChEBI" id="CHEBI:195366"/>
    </ligand>
</feature>
<dbReference type="GO" id="GO:0004644">
    <property type="term" value="F:phosphoribosylglycinamide formyltransferase activity"/>
    <property type="evidence" value="ECO:0007669"/>
    <property type="project" value="UniProtKB-EC"/>
</dbReference>
<dbReference type="SUPFAM" id="SSF53328">
    <property type="entry name" value="Formyltransferase"/>
    <property type="match status" value="1"/>
</dbReference>
<evidence type="ECO:0000256" key="3">
    <source>
        <dbReference type="ARBA" id="ARBA00022755"/>
    </source>
</evidence>
<feature type="binding site" evidence="4">
    <location>
        <position position="68"/>
    </location>
    <ligand>
        <name>(6R)-10-formyltetrahydrofolate</name>
        <dbReference type="ChEBI" id="CHEBI:195366"/>
    </ligand>
</feature>
<dbReference type="InterPro" id="IPR002376">
    <property type="entry name" value="Formyl_transf_N"/>
</dbReference>
<feature type="active site" description="Proton donor" evidence="4">
    <location>
        <position position="112"/>
    </location>
</feature>
<protein>
    <recommendedName>
        <fullName evidence="4">Phosphoribosylglycinamide formyltransferase</fullName>
        <ecNumber evidence="4">2.1.2.2</ecNumber>
    </recommendedName>
    <alternativeName>
        <fullName evidence="4">5'-phosphoribosylglycinamide transformylase</fullName>
    </alternativeName>
    <alternativeName>
        <fullName evidence="4">GAR transformylase</fullName>
        <shortName evidence="4">GART</shortName>
    </alternativeName>
</protein>
<feature type="domain" description="Formyl transferase N-terminal" evidence="5">
    <location>
        <begin position="6"/>
        <end position="185"/>
    </location>
</feature>
<feature type="binding site" evidence="4">
    <location>
        <position position="110"/>
    </location>
    <ligand>
        <name>(6R)-10-formyltetrahydrofolate</name>
        <dbReference type="ChEBI" id="CHEBI:195366"/>
    </ligand>
</feature>
<dbReference type="Gene3D" id="3.40.50.170">
    <property type="entry name" value="Formyl transferase, N-terminal domain"/>
    <property type="match status" value="1"/>
</dbReference>
<evidence type="ECO:0000256" key="1">
    <source>
        <dbReference type="ARBA" id="ARBA00005054"/>
    </source>
</evidence>
<dbReference type="CDD" id="cd08645">
    <property type="entry name" value="FMT_core_GART"/>
    <property type="match status" value="1"/>
</dbReference>
<evidence type="ECO:0000313" key="6">
    <source>
        <dbReference type="EMBL" id="MBJ6800099.1"/>
    </source>
</evidence>
<feature type="binding site" evidence="4">
    <location>
        <begin position="15"/>
        <end position="17"/>
    </location>
    <ligand>
        <name>N(1)-(5-phospho-beta-D-ribosyl)glycinamide</name>
        <dbReference type="ChEBI" id="CHEBI:143788"/>
    </ligand>
</feature>
<dbReference type="Pfam" id="PF00551">
    <property type="entry name" value="Formyl_trans_N"/>
    <property type="match status" value="1"/>
</dbReference>
<dbReference type="EMBL" id="JAEMHK010000005">
    <property type="protein sequence ID" value="MBJ6800099.1"/>
    <property type="molecule type" value="Genomic_DNA"/>
</dbReference>
<evidence type="ECO:0000256" key="2">
    <source>
        <dbReference type="ARBA" id="ARBA00022679"/>
    </source>
</evidence>
<comment type="catalytic activity">
    <reaction evidence="4">
        <text>N(1)-(5-phospho-beta-D-ribosyl)glycinamide + (6R)-10-formyltetrahydrofolate = N(2)-formyl-N(1)-(5-phospho-beta-D-ribosyl)glycinamide + (6S)-5,6,7,8-tetrahydrofolate + H(+)</text>
        <dbReference type="Rhea" id="RHEA:15053"/>
        <dbReference type="ChEBI" id="CHEBI:15378"/>
        <dbReference type="ChEBI" id="CHEBI:57453"/>
        <dbReference type="ChEBI" id="CHEBI:143788"/>
        <dbReference type="ChEBI" id="CHEBI:147286"/>
        <dbReference type="ChEBI" id="CHEBI:195366"/>
        <dbReference type="EC" id="2.1.2.2"/>
    </reaction>
</comment>
<sequence length="204" mass="21870">MGNELKIGVLISGSGSNLQSIIDACAAGTINGRVVCVISNKADAFGLERARKAGIPALHLDHRAYTGREAYDEAVVATLREFDVELVVMAGFMRIITSVLLDAFPMRVMNIHPALLPAFPGLHAQRQALEYGAKVAGCTVHFVDCGTDTGPIIIQAAVPVLEGDTEDSLCARIQKEEHRIYPEAVRLFCEGLLQVDGRVVTVSA</sequence>
<keyword evidence="3 4" id="KW-0658">Purine biosynthesis</keyword>
<accession>A0ABS0YQ37</accession>
<dbReference type="InterPro" id="IPR004607">
    <property type="entry name" value="GART"/>
</dbReference>
<comment type="function">
    <text evidence="4">Catalyzes the transfer of a formyl group from 10-formyltetrahydrofolate to 5-phospho-ribosyl-glycinamide (GAR), producing 5-phospho-ribosyl-N-formylglycinamide (FGAR) and tetrahydrofolate.</text>
</comment>